<accession>A0A1I4ZNB7</accession>
<proteinExistence type="predicted"/>
<evidence type="ECO:0000259" key="6">
    <source>
        <dbReference type="Pfam" id="PF14759"/>
    </source>
</evidence>
<comment type="cofactor">
    <cofactor evidence="1">
        <name>FAD</name>
        <dbReference type="ChEBI" id="CHEBI:57692"/>
    </cofactor>
</comment>
<evidence type="ECO:0000256" key="4">
    <source>
        <dbReference type="ARBA" id="ARBA00023002"/>
    </source>
</evidence>
<organism evidence="7 8">
    <name type="scientific">Cohaesibacter marisflavi</name>
    <dbReference type="NCBI Taxonomy" id="655353"/>
    <lineage>
        <taxon>Bacteria</taxon>
        <taxon>Pseudomonadati</taxon>
        <taxon>Pseudomonadota</taxon>
        <taxon>Alphaproteobacteria</taxon>
        <taxon>Hyphomicrobiales</taxon>
        <taxon>Cohaesibacteraceae</taxon>
    </lineage>
</organism>
<dbReference type="InterPro" id="IPR028202">
    <property type="entry name" value="Reductase_C"/>
</dbReference>
<evidence type="ECO:0000256" key="3">
    <source>
        <dbReference type="ARBA" id="ARBA00022827"/>
    </source>
</evidence>
<keyword evidence="8" id="KW-1185">Reference proteome</keyword>
<sequence>MSKAKHVVVVGAGQAGATLVQRLRELGYDGALTLIGAEPYLPYQRPPLSKAYLLGDMDLDGLTLRPQSFYDEQQVTLKLGTAVTAIDPASQTINLAEETIAYDHLVLATGGDAACLPTAQGGGLAGLYPIRGIDDINKLEPQILAGRKVLIVGGGYIGLEAAAVCSKRGLDVTLVVASERILRRVAAPETSDYFRKLHQTHGVRIIEGAQSVTLIGDKEAGAAGHVCGARLGTGEELEANFAICGIGLKPSVELAEIAGLALENGIRTDDFSCTSDPHIWAAGDCTSFPYRGGRIRLESVGNAIDQAKAVAVNIVESLKGEAMKPYIAKPWFWSDQYDVKFQIAGLNSGYDHVVIRDVGEGVASHWYYKGEELLAVDAMNDGRAYMVGKRLIEAGKTADPAVVSNTAIDLKVLMKRG</sequence>
<dbReference type="PRINTS" id="PR00411">
    <property type="entry name" value="PNDRDTASEI"/>
</dbReference>
<keyword evidence="3" id="KW-0274">FAD</keyword>
<keyword evidence="2" id="KW-0285">Flavoprotein</keyword>
<evidence type="ECO:0000256" key="2">
    <source>
        <dbReference type="ARBA" id="ARBA00022630"/>
    </source>
</evidence>
<dbReference type="SUPFAM" id="SSF51905">
    <property type="entry name" value="FAD/NAD(P)-binding domain"/>
    <property type="match status" value="2"/>
</dbReference>
<dbReference type="Pfam" id="PF14759">
    <property type="entry name" value="Reductase_C"/>
    <property type="match status" value="1"/>
</dbReference>
<dbReference type="PRINTS" id="PR00368">
    <property type="entry name" value="FADPNR"/>
</dbReference>
<feature type="domain" description="FAD/NAD(P)-binding" evidence="5">
    <location>
        <begin position="6"/>
        <end position="307"/>
    </location>
</feature>
<gene>
    <name evidence="7" type="ORF">SAMN04488056_101158</name>
</gene>
<dbReference type="InterPro" id="IPR023753">
    <property type="entry name" value="FAD/NAD-binding_dom"/>
</dbReference>
<dbReference type="InterPro" id="IPR050446">
    <property type="entry name" value="FAD-oxidoreductase/Apoptosis"/>
</dbReference>
<dbReference type="InterPro" id="IPR036188">
    <property type="entry name" value="FAD/NAD-bd_sf"/>
</dbReference>
<dbReference type="GO" id="GO:0051213">
    <property type="term" value="F:dioxygenase activity"/>
    <property type="evidence" value="ECO:0007669"/>
    <property type="project" value="UniProtKB-KW"/>
</dbReference>
<reference evidence="7 8" key="1">
    <citation type="submission" date="2016-10" db="EMBL/GenBank/DDBJ databases">
        <authorList>
            <person name="de Groot N.N."/>
        </authorList>
    </citation>
    <scope>NUCLEOTIDE SEQUENCE [LARGE SCALE GENOMIC DNA]</scope>
    <source>
        <strain evidence="7 8">CGMCC 1.9157</strain>
    </source>
</reference>
<dbReference type="GO" id="GO:0005737">
    <property type="term" value="C:cytoplasm"/>
    <property type="evidence" value="ECO:0007669"/>
    <property type="project" value="TreeGrafter"/>
</dbReference>
<dbReference type="Gene3D" id="3.50.50.60">
    <property type="entry name" value="FAD/NAD(P)-binding domain"/>
    <property type="match status" value="2"/>
</dbReference>
<evidence type="ECO:0000256" key="1">
    <source>
        <dbReference type="ARBA" id="ARBA00001974"/>
    </source>
</evidence>
<evidence type="ECO:0000313" key="8">
    <source>
        <dbReference type="Proteomes" id="UP000199236"/>
    </source>
</evidence>
<evidence type="ECO:0000259" key="5">
    <source>
        <dbReference type="Pfam" id="PF07992"/>
    </source>
</evidence>
<dbReference type="RefSeq" id="WP_090067866.1">
    <property type="nucleotide sequence ID" value="NZ_FOVR01000001.1"/>
</dbReference>
<dbReference type="STRING" id="655353.SAMN04488056_101158"/>
<dbReference type="OrthoDB" id="7809559at2"/>
<dbReference type="GO" id="GO:0016651">
    <property type="term" value="F:oxidoreductase activity, acting on NAD(P)H"/>
    <property type="evidence" value="ECO:0007669"/>
    <property type="project" value="TreeGrafter"/>
</dbReference>
<dbReference type="Proteomes" id="UP000199236">
    <property type="component" value="Unassembled WGS sequence"/>
</dbReference>
<protein>
    <submittedName>
        <fullName evidence="7">3-phenylpropionate/trans-cinnamate dioxygenase ferredoxin reductase subunit</fullName>
    </submittedName>
</protein>
<dbReference type="PANTHER" id="PTHR43557">
    <property type="entry name" value="APOPTOSIS-INDUCING FACTOR 1"/>
    <property type="match status" value="1"/>
</dbReference>
<keyword evidence="4" id="KW-0560">Oxidoreductase</keyword>
<dbReference type="InterPro" id="IPR016156">
    <property type="entry name" value="FAD/NAD-linked_Rdtase_dimer_sf"/>
</dbReference>
<dbReference type="EMBL" id="FOVR01000001">
    <property type="protein sequence ID" value="SFN51754.1"/>
    <property type="molecule type" value="Genomic_DNA"/>
</dbReference>
<name>A0A1I4ZNB7_9HYPH</name>
<keyword evidence="7" id="KW-0223">Dioxygenase</keyword>
<feature type="domain" description="Reductase C-terminal" evidence="6">
    <location>
        <begin position="331"/>
        <end position="413"/>
    </location>
</feature>
<dbReference type="PANTHER" id="PTHR43557:SF2">
    <property type="entry name" value="RIESKE DOMAIN-CONTAINING PROTEIN-RELATED"/>
    <property type="match status" value="1"/>
</dbReference>
<dbReference type="Pfam" id="PF07992">
    <property type="entry name" value="Pyr_redox_2"/>
    <property type="match status" value="1"/>
</dbReference>
<dbReference type="AlphaFoldDB" id="A0A1I4ZNB7"/>
<dbReference type="Gene3D" id="3.30.390.30">
    <property type="match status" value="1"/>
</dbReference>
<dbReference type="SUPFAM" id="SSF55424">
    <property type="entry name" value="FAD/NAD-linked reductases, dimerisation (C-terminal) domain"/>
    <property type="match status" value="1"/>
</dbReference>
<evidence type="ECO:0000313" key="7">
    <source>
        <dbReference type="EMBL" id="SFN51754.1"/>
    </source>
</evidence>